<dbReference type="CDD" id="cd03215">
    <property type="entry name" value="ABC_Carb_Monos_II"/>
    <property type="match status" value="1"/>
</dbReference>
<dbReference type="GO" id="GO:0016887">
    <property type="term" value="F:ATP hydrolysis activity"/>
    <property type="evidence" value="ECO:0007669"/>
    <property type="project" value="InterPro"/>
</dbReference>
<name>A0A934KC59_9BACT</name>
<dbReference type="PANTHER" id="PTHR43790">
    <property type="entry name" value="CARBOHYDRATE TRANSPORT ATP-BINDING PROTEIN MG119-RELATED"/>
    <property type="match status" value="1"/>
</dbReference>
<dbReference type="EMBL" id="JAEKNQ010000059">
    <property type="protein sequence ID" value="MBJ7604497.1"/>
    <property type="molecule type" value="Genomic_DNA"/>
</dbReference>
<dbReference type="AlphaFoldDB" id="A0A934KC59"/>
<keyword evidence="1" id="KW-0813">Transport</keyword>
<dbReference type="CDD" id="cd03216">
    <property type="entry name" value="ABC_Carb_Monos_I"/>
    <property type="match status" value="1"/>
</dbReference>
<dbReference type="InterPro" id="IPR003439">
    <property type="entry name" value="ABC_transporter-like_ATP-bd"/>
</dbReference>
<dbReference type="PROSITE" id="PS00211">
    <property type="entry name" value="ABC_TRANSPORTER_1"/>
    <property type="match status" value="1"/>
</dbReference>
<evidence type="ECO:0000256" key="3">
    <source>
        <dbReference type="ARBA" id="ARBA00022597"/>
    </source>
</evidence>
<keyword evidence="2" id="KW-1003">Cell membrane</keyword>
<dbReference type="InterPro" id="IPR003593">
    <property type="entry name" value="AAA+_ATPase"/>
</dbReference>
<keyword evidence="5" id="KW-0547">Nucleotide-binding</keyword>
<keyword evidence="7" id="KW-1278">Translocase</keyword>
<evidence type="ECO:0000256" key="8">
    <source>
        <dbReference type="ARBA" id="ARBA00023136"/>
    </source>
</evidence>
<evidence type="ECO:0000256" key="5">
    <source>
        <dbReference type="ARBA" id="ARBA00022741"/>
    </source>
</evidence>
<dbReference type="PROSITE" id="PS50893">
    <property type="entry name" value="ABC_TRANSPORTER_2"/>
    <property type="match status" value="2"/>
</dbReference>
<evidence type="ECO:0000256" key="6">
    <source>
        <dbReference type="ARBA" id="ARBA00022840"/>
    </source>
</evidence>
<evidence type="ECO:0000313" key="11">
    <source>
        <dbReference type="Proteomes" id="UP000620075"/>
    </source>
</evidence>
<evidence type="ECO:0000256" key="1">
    <source>
        <dbReference type="ARBA" id="ARBA00022448"/>
    </source>
</evidence>
<keyword evidence="3" id="KW-0762">Sugar transport</keyword>
<proteinExistence type="predicted"/>
<organism evidence="10 11">
    <name type="scientific">Candidatus Dormiibacter inghamiae</name>
    <dbReference type="NCBI Taxonomy" id="3127013"/>
    <lineage>
        <taxon>Bacteria</taxon>
        <taxon>Bacillati</taxon>
        <taxon>Candidatus Dormiibacterota</taxon>
        <taxon>Candidatus Dormibacteria</taxon>
        <taxon>Candidatus Dormibacterales</taxon>
        <taxon>Candidatus Dormibacteraceae</taxon>
        <taxon>Candidatus Dormiibacter</taxon>
    </lineage>
</organism>
<dbReference type="Gene3D" id="3.40.50.300">
    <property type="entry name" value="P-loop containing nucleotide triphosphate hydrolases"/>
    <property type="match status" value="2"/>
</dbReference>
<evidence type="ECO:0000256" key="7">
    <source>
        <dbReference type="ARBA" id="ARBA00022967"/>
    </source>
</evidence>
<gene>
    <name evidence="10" type="ORF">JF888_15170</name>
</gene>
<keyword evidence="4" id="KW-0677">Repeat</keyword>
<evidence type="ECO:0000259" key="9">
    <source>
        <dbReference type="PROSITE" id="PS50893"/>
    </source>
</evidence>
<dbReference type="GO" id="GO:0005524">
    <property type="term" value="F:ATP binding"/>
    <property type="evidence" value="ECO:0007669"/>
    <property type="project" value="UniProtKB-KW"/>
</dbReference>
<keyword evidence="8" id="KW-0472">Membrane</keyword>
<dbReference type="SUPFAM" id="SSF52540">
    <property type="entry name" value="P-loop containing nucleoside triphosphate hydrolases"/>
    <property type="match status" value="2"/>
</dbReference>
<evidence type="ECO:0000256" key="2">
    <source>
        <dbReference type="ARBA" id="ARBA00022475"/>
    </source>
</evidence>
<dbReference type="InterPro" id="IPR050107">
    <property type="entry name" value="ABC_carbohydrate_import_ATPase"/>
</dbReference>
<dbReference type="Pfam" id="PF00005">
    <property type="entry name" value="ABC_tran"/>
    <property type="match status" value="2"/>
</dbReference>
<dbReference type="PANTHER" id="PTHR43790:SF3">
    <property type="entry name" value="D-ALLOSE IMPORT ATP-BINDING PROTEIN ALSA-RELATED"/>
    <property type="match status" value="1"/>
</dbReference>
<protein>
    <submittedName>
        <fullName evidence="10">Sugar ABC transporter ATP-binding protein</fullName>
    </submittedName>
</protein>
<accession>A0A934KC59</accession>
<evidence type="ECO:0000313" key="10">
    <source>
        <dbReference type="EMBL" id="MBJ7604497.1"/>
    </source>
</evidence>
<keyword evidence="6 10" id="KW-0067">ATP-binding</keyword>
<dbReference type="SMART" id="SM00382">
    <property type="entry name" value="AAA"/>
    <property type="match status" value="2"/>
</dbReference>
<dbReference type="InterPro" id="IPR027417">
    <property type="entry name" value="P-loop_NTPase"/>
</dbReference>
<evidence type="ECO:0000256" key="4">
    <source>
        <dbReference type="ARBA" id="ARBA00022737"/>
    </source>
</evidence>
<comment type="caution">
    <text evidence="10">The sequence shown here is derived from an EMBL/GenBank/DDBJ whole genome shotgun (WGS) entry which is preliminary data.</text>
</comment>
<dbReference type="RefSeq" id="WP_338182249.1">
    <property type="nucleotide sequence ID" value="NZ_JAEKNQ010000059.1"/>
</dbReference>
<reference evidence="10 11" key="1">
    <citation type="submission" date="2020-10" db="EMBL/GenBank/DDBJ databases">
        <title>Ca. Dormibacterota MAGs.</title>
        <authorList>
            <person name="Montgomery K."/>
        </authorList>
    </citation>
    <scope>NUCLEOTIDE SEQUENCE [LARGE SCALE GENOMIC DNA]</scope>
    <source>
        <strain evidence="10">SC8811_S16_3</strain>
    </source>
</reference>
<feature type="domain" description="ABC transporter" evidence="9">
    <location>
        <begin position="237"/>
        <end position="492"/>
    </location>
</feature>
<feature type="domain" description="ABC transporter" evidence="9">
    <location>
        <begin position="1"/>
        <end position="235"/>
    </location>
</feature>
<dbReference type="InterPro" id="IPR017871">
    <property type="entry name" value="ABC_transporter-like_CS"/>
</dbReference>
<sequence length="499" mass="54260">MELTEIIKTFPNGTIALKGVDFRVDRGSVHGLVGANGAGKSTLFKIVAGAIKPSTGTISWKGQPVQWGSPAAPRAAGISTIYQHIPLVPTVSVLENVFLGESGLLMNRPRWLGRYDQLLERIGYRLDPDLLVGELSIGQRQMVAILHAMASGAELVMMDEPTASLSQGERELVFSTVRRLSEKDATTFIYCSHFLDEVLSLTDTVTALRDGRVVLRLPTAEVSEDALVEAMVGRKLMHMEDSRVAPIPDEVPVALDVRELRSPARIGGVSFRLRTGEILGLAGLLGSGRSEILHAIFGSDRRATGAVTLAGRTLQRSPQASVRAGLALVPEDRVRQGLVTDWEIWRNTSLPDLDRLSRRAWLPQLARELDRARRAIKELKIVASGPHEPVSSLSGGNAQKVVFAKWLYGRVQVFLLDEPTVGVDVGTKADILELIRHFAQAGKSVLMVSSEFEELLAVCHRILVVRHGNIVAERNSSDTSEEELVSLASGLQPAAAPEL</sequence>
<dbReference type="Proteomes" id="UP000620075">
    <property type="component" value="Unassembled WGS sequence"/>
</dbReference>